<gene>
    <name evidence="2" type="ORF">QYS62_008233</name>
</gene>
<feature type="region of interest" description="Disordered" evidence="1">
    <location>
        <begin position="134"/>
        <end position="153"/>
    </location>
</feature>
<protein>
    <submittedName>
        <fullName evidence="2">Uncharacterized protein</fullName>
    </submittedName>
</protein>
<name>A0ABZ2X2W6_9HYPO</name>
<dbReference type="EMBL" id="CP151263">
    <property type="protein sequence ID" value="WZH47091.1"/>
    <property type="molecule type" value="Genomic_DNA"/>
</dbReference>
<sequence>MPPNPEFVYCTICGMPLEGDCVVLSGPHWPRADASSSLNVADKDVIRYEAEAESYYGKLLLLPDEEEVRPQEAYDVNPQPEDPPDATARMHHGIHPACEDMANRVIKSSPHAKIHSIGDLWLTLERRCAGYLKQGRRQRPRPRDDNYVPPIPNKETGKLDFDGYYVPSHCLLQYGDEWEGWWDKDPIEIPDLTSRLISNLEKVSANPKTQVPDSTEASPEEIKNHIRSFLQDGPLSLECTYVMPQSQWAEVFFQIPFLWDLDTKAIHERTGSNKIDLEKWDWEKLTRQVMSPPQPSAHDASMYNEDESVWNYSKVGLDVPGGFTNRRRIWQILEDMRPNCVQG</sequence>
<reference evidence="2 3" key="1">
    <citation type="submission" date="2024-04" db="EMBL/GenBank/DDBJ databases">
        <title>Complete genome sequence of Fusarium acuminatum.</title>
        <authorList>
            <person name="Lan B."/>
        </authorList>
    </citation>
    <scope>NUCLEOTIDE SEQUENCE [LARGE SCALE GENOMIC DNA]</scope>
    <source>
        <strain evidence="2">1A</strain>
    </source>
</reference>
<dbReference type="Proteomes" id="UP001489902">
    <property type="component" value="Chromosome 4"/>
</dbReference>
<accession>A0ABZ2X2W6</accession>
<evidence type="ECO:0000313" key="2">
    <source>
        <dbReference type="EMBL" id="WZH47091.1"/>
    </source>
</evidence>
<keyword evidence="3" id="KW-1185">Reference proteome</keyword>
<evidence type="ECO:0000313" key="3">
    <source>
        <dbReference type="Proteomes" id="UP001489902"/>
    </source>
</evidence>
<evidence type="ECO:0000256" key="1">
    <source>
        <dbReference type="SAM" id="MobiDB-lite"/>
    </source>
</evidence>
<proteinExistence type="predicted"/>
<organism evidence="2 3">
    <name type="scientific">Fusarium acuminatum</name>
    <dbReference type="NCBI Taxonomy" id="5515"/>
    <lineage>
        <taxon>Eukaryota</taxon>
        <taxon>Fungi</taxon>
        <taxon>Dikarya</taxon>
        <taxon>Ascomycota</taxon>
        <taxon>Pezizomycotina</taxon>
        <taxon>Sordariomycetes</taxon>
        <taxon>Hypocreomycetidae</taxon>
        <taxon>Hypocreales</taxon>
        <taxon>Nectriaceae</taxon>
        <taxon>Fusarium</taxon>
        <taxon>Fusarium tricinctum species complex</taxon>
    </lineage>
</organism>